<dbReference type="GO" id="GO:0003677">
    <property type="term" value="F:DNA binding"/>
    <property type="evidence" value="ECO:0007669"/>
    <property type="project" value="UniProtKB-UniRule"/>
</dbReference>
<evidence type="ECO:0000256" key="8">
    <source>
        <dbReference type="PROSITE-ProRule" id="PRU00071"/>
    </source>
</evidence>
<gene>
    <name evidence="12" type="ORF">RIF29_14074</name>
</gene>
<evidence type="ECO:0000256" key="4">
    <source>
        <dbReference type="ARBA" id="ARBA00023015"/>
    </source>
</evidence>
<keyword evidence="6 9" id="KW-0804">Transcription</keyword>
<keyword evidence="5 8" id="KW-0238">DNA-binding</keyword>
<dbReference type="EMBL" id="JAYWIO010000003">
    <property type="protein sequence ID" value="KAK7273028.1"/>
    <property type="molecule type" value="Genomic_DNA"/>
</dbReference>
<keyword evidence="1 9" id="KW-0479">Metal-binding</keyword>
<accession>A0AAN9FGU6</accession>
<dbReference type="Proteomes" id="UP001372338">
    <property type="component" value="Unassembled WGS sequence"/>
</dbReference>
<evidence type="ECO:0000256" key="9">
    <source>
        <dbReference type="RuleBase" id="RU369094"/>
    </source>
</evidence>
<dbReference type="PANTHER" id="PTHR31992:SF351">
    <property type="entry name" value="DOF ZINC FINGER PROTEIN"/>
    <property type="match status" value="1"/>
</dbReference>
<evidence type="ECO:0000259" key="11">
    <source>
        <dbReference type="PROSITE" id="PS50884"/>
    </source>
</evidence>
<dbReference type="GO" id="GO:0003700">
    <property type="term" value="F:DNA-binding transcription factor activity"/>
    <property type="evidence" value="ECO:0007669"/>
    <property type="project" value="UniProtKB-UniRule"/>
</dbReference>
<dbReference type="InterPro" id="IPR045174">
    <property type="entry name" value="Dof"/>
</dbReference>
<evidence type="ECO:0000256" key="6">
    <source>
        <dbReference type="ARBA" id="ARBA00023163"/>
    </source>
</evidence>
<feature type="region of interest" description="Disordered" evidence="10">
    <location>
        <begin position="121"/>
        <end position="165"/>
    </location>
</feature>
<dbReference type="PROSITE" id="PS01361">
    <property type="entry name" value="ZF_DOF_1"/>
    <property type="match status" value="1"/>
</dbReference>
<protein>
    <recommendedName>
        <fullName evidence="9">Dof zinc finger protein</fullName>
    </recommendedName>
</protein>
<dbReference type="GO" id="GO:0008270">
    <property type="term" value="F:zinc ion binding"/>
    <property type="evidence" value="ECO:0007669"/>
    <property type="project" value="UniProtKB-KW"/>
</dbReference>
<name>A0AAN9FGU6_CROPI</name>
<dbReference type="InterPro" id="IPR003851">
    <property type="entry name" value="Znf_Dof"/>
</dbReference>
<evidence type="ECO:0000313" key="13">
    <source>
        <dbReference type="Proteomes" id="UP001372338"/>
    </source>
</evidence>
<reference evidence="12 13" key="1">
    <citation type="submission" date="2024-01" db="EMBL/GenBank/DDBJ databases">
        <title>The genomes of 5 underutilized Papilionoideae crops provide insights into root nodulation and disease resistanc.</title>
        <authorList>
            <person name="Yuan L."/>
        </authorList>
    </citation>
    <scope>NUCLEOTIDE SEQUENCE [LARGE SCALE GENOMIC DNA]</scope>
    <source>
        <strain evidence="12">ZHUSHIDOU_FW_LH</strain>
        <tissue evidence="12">Leaf</tissue>
    </source>
</reference>
<sequence>MVFPSLPIFLDPPNWSQQQAEISIQNFQTPPPPQLSPPTTITAAIVVRGGSYEGSIRPGSMVDRARLAKIHQPDAAPKCPRCESTNTKFCYYNNYSLSQPRHFCKTCRRYWTRGGALRNVPVGGGCRRNNKRSKGSSSSNRSSSKSPMKAAGSSSASANSNSSSGGCTNSTDVMAHFSTPAPPTHFSFLPTLHHNSYSDYISGGTGLHFGTFPASFEVRNGNNNTSAVGTSSDAEFLIGTTSLGANNNGGSLLSNGLSEQWKLSNLQQVHVHQQQLPDFMANLEPQIGFFKFGGENAEPPSYVRDGGIRFCSNKALDSSVSGIIIPQPNTPKIEENQGLMSLSKNVLGNNSNAGNDIFWSGSGNNNAWSEVPSFPSSTKHML</sequence>
<evidence type="ECO:0000256" key="7">
    <source>
        <dbReference type="ARBA" id="ARBA00023242"/>
    </source>
</evidence>
<comment type="subcellular location">
    <subcellularLocation>
        <location evidence="8 9">Nucleus</location>
    </subcellularLocation>
</comment>
<feature type="compositionally biased region" description="Low complexity" evidence="10">
    <location>
        <begin position="135"/>
        <end position="165"/>
    </location>
</feature>
<organism evidence="12 13">
    <name type="scientific">Crotalaria pallida</name>
    <name type="common">Smooth rattlebox</name>
    <name type="synonym">Crotalaria striata</name>
    <dbReference type="NCBI Taxonomy" id="3830"/>
    <lineage>
        <taxon>Eukaryota</taxon>
        <taxon>Viridiplantae</taxon>
        <taxon>Streptophyta</taxon>
        <taxon>Embryophyta</taxon>
        <taxon>Tracheophyta</taxon>
        <taxon>Spermatophyta</taxon>
        <taxon>Magnoliopsida</taxon>
        <taxon>eudicotyledons</taxon>
        <taxon>Gunneridae</taxon>
        <taxon>Pentapetalae</taxon>
        <taxon>rosids</taxon>
        <taxon>fabids</taxon>
        <taxon>Fabales</taxon>
        <taxon>Fabaceae</taxon>
        <taxon>Papilionoideae</taxon>
        <taxon>50 kb inversion clade</taxon>
        <taxon>genistoids sensu lato</taxon>
        <taxon>core genistoids</taxon>
        <taxon>Crotalarieae</taxon>
        <taxon>Crotalaria</taxon>
    </lineage>
</organism>
<evidence type="ECO:0000256" key="1">
    <source>
        <dbReference type="ARBA" id="ARBA00022723"/>
    </source>
</evidence>
<dbReference type="PROSITE" id="PS50884">
    <property type="entry name" value="ZF_DOF_2"/>
    <property type="match status" value="1"/>
</dbReference>
<evidence type="ECO:0000256" key="3">
    <source>
        <dbReference type="ARBA" id="ARBA00022833"/>
    </source>
</evidence>
<evidence type="ECO:0000256" key="10">
    <source>
        <dbReference type="SAM" id="MobiDB-lite"/>
    </source>
</evidence>
<evidence type="ECO:0000313" key="12">
    <source>
        <dbReference type="EMBL" id="KAK7273028.1"/>
    </source>
</evidence>
<dbReference type="AlphaFoldDB" id="A0AAN9FGU6"/>
<dbReference type="GO" id="GO:0005634">
    <property type="term" value="C:nucleus"/>
    <property type="evidence" value="ECO:0007669"/>
    <property type="project" value="UniProtKB-SubCell"/>
</dbReference>
<keyword evidence="2 8" id="KW-0863">Zinc-finger</keyword>
<comment type="function">
    <text evidence="9">Transcription factor that binds specifically to a 5'-AA[AG]G-3' consensus core sequence.</text>
</comment>
<evidence type="ECO:0000256" key="2">
    <source>
        <dbReference type="ARBA" id="ARBA00022771"/>
    </source>
</evidence>
<keyword evidence="7 8" id="KW-0539">Nucleus</keyword>
<keyword evidence="4 9" id="KW-0805">Transcription regulation</keyword>
<keyword evidence="13" id="KW-1185">Reference proteome</keyword>
<proteinExistence type="predicted"/>
<feature type="domain" description="Dof-type" evidence="11">
    <location>
        <begin position="77"/>
        <end position="131"/>
    </location>
</feature>
<dbReference type="Pfam" id="PF02701">
    <property type="entry name" value="Zn_ribbon_Dof"/>
    <property type="match status" value="1"/>
</dbReference>
<comment type="caution">
    <text evidence="12">The sequence shown here is derived from an EMBL/GenBank/DDBJ whole genome shotgun (WGS) entry which is preliminary data.</text>
</comment>
<keyword evidence="3 9" id="KW-0862">Zinc</keyword>
<evidence type="ECO:0000256" key="5">
    <source>
        <dbReference type="ARBA" id="ARBA00023125"/>
    </source>
</evidence>
<dbReference type="PANTHER" id="PTHR31992">
    <property type="entry name" value="DOF ZINC FINGER PROTEIN DOF1.4-RELATED"/>
    <property type="match status" value="1"/>
</dbReference>